<comment type="caution">
    <text evidence="14">The sequence shown here is derived from an EMBL/GenBank/DDBJ whole genome shotgun (WGS) entry which is preliminary data.</text>
</comment>
<gene>
    <name evidence="14" type="ORF">F3Y22_tig00003041pilonHSYRG01279</name>
</gene>
<dbReference type="FunFam" id="3.30.200.20:FF:000467">
    <property type="entry name" value="Leucine-rich repeat receptor-like protein kinase"/>
    <property type="match status" value="1"/>
</dbReference>
<protein>
    <submittedName>
        <fullName evidence="14">Spliceosomal U5 snRNP-specific 15 kDa protein</fullName>
    </submittedName>
</protein>
<evidence type="ECO:0000256" key="11">
    <source>
        <dbReference type="SAM" id="Phobius"/>
    </source>
</evidence>
<evidence type="ECO:0000256" key="9">
    <source>
        <dbReference type="ARBA" id="ARBA00023180"/>
    </source>
</evidence>
<dbReference type="Proteomes" id="UP000436088">
    <property type="component" value="Unassembled WGS sequence"/>
</dbReference>
<keyword evidence="6" id="KW-0677">Repeat</keyword>
<accession>A0A6A3CMD2</accession>
<comment type="subcellular location">
    <subcellularLocation>
        <location evidence="1">Membrane</location>
        <topology evidence="1">Single-pass type I membrane protein</topology>
    </subcellularLocation>
</comment>
<dbReference type="EMBL" id="VEPZ02000209">
    <property type="protein sequence ID" value="KAE8730283.1"/>
    <property type="molecule type" value="Genomic_DNA"/>
</dbReference>
<feature type="region of interest" description="Disordered" evidence="10">
    <location>
        <begin position="504"/>
        <end position="528"/>
    </location>
</feature>
<dbReference type="Pfam" id="PF12799">
    <property type="entry name" value="LRR_4"/>
    <property type="match status" value="1"/>
</dbReference>
<dbReference type="Pfam" id="PF07714">
    <property type="entry name" value="PK_Tyr_Ser-Thr"/>
    <property type="match status" value="2"/>
</dbReference>
<dbReference type="InterPro" id="IPR001245">
    <property type="entry name" value="Ser-Thr/Tyr_kinase_cat_dom"/>
</dbReference>
<evidence type="ECO:0000313" key="15">
    <source>
        <dbReference type="Proteomes" id="UP000436088"/>
    </source>
</evidence>
<feature type="signal peptide" evidence="12">
    <location>
        <begin position="1"/>
        <end position="20"/>
    </location>
</feature>
<evidence type="ECO:0000256" key="3">
    <source>
        <dbReference type="ARBA" id="ARBA00022614"/>
    </source>
</evidence>
<dbReference type="InterPro" id="IPR046959">
    <property type="entry name" value="PRK1-6/SRF4-like"/>
</dbReference>
<feature type="compositionally biased region" description="Basic and acidic residues" evidence="10">
    <location>
        <begin position="514"/>
        <end position="523"/>
    </location>
</feature>
<dbReference type="InterPro" id="IPR001611">
    <property type="entry name" value="Leu-rich_rpt"/>
</dbReference>
<evidence type="ECO:0000256" key="2">
    <source>
        <dbReference type="ARBA" id="ARBA00009592"/>
    </source>
</evidence>
<dbReference type="PANTHER" id="PTHR48007">
    <property type="entry name" value="LEUCINE-RICH REPEAT RECEPTOR-LIKE PROTEIN KINASE PXC1"/>
    <property type="match status" value="1"/>
</dbReference>
<dbReference type="SUPFAM" id="SSF52058">
    <property type="entry name" value="L domain-like"/>
    <property type="match status" value="1"/>
</dbReference>
<dbReference type="InterPro" id="IPR011009">
    <property type="entry name" value="Kinase-like_dom_sf"/>
</dbReference>
<dbReference type="GO" id="GO:0016020">
    <property type="term" value="C:membrane"/>
    <property type="evidence" value="ECO:0007669"/>
    <property type="project" value="UniProtKB-SubCell"/>
</dbReference>
<evidence type="ECO:0000259" key="13">
    <source>
        <dbReference type="PROSITE" id="PS50011"/>
    </source>
</evidence>
<dbReference type="InterPro" id="IPR013210">
    <property type="entry name" value="LRR_N_plant-typ"/>
</dbReference>
<evidence type="ECO:0000256" key="12">
    <source>
        <dbReference type="SAM" id="SignalP"/>
    </source>
</evidence>
<keyword evidence="3" id="KW-0433">Leucine-rich repeat</keyword>
<evidence type="ECO:0000256" key="4">
    <source>
        <dbReference type="ARBA" id="ARBA00022692"/>
    </source>
</evidence>
<dbReference type="InterPro" id="IPR000719">
    <property type="entry name" value="Prot_kinase_dom"/>
</dbReference>
<feature type="domain" description="Protein kinase" evidence="13">
    <location>
        <begin position="378"/>
        <end position="598"/>
    </location>
</feature>
<dbReference type="Gene3D" id="3.80.10.10">
    <property type="entry name" value="Ribonuclease Inhibitor"/>
    <property type="match status" value="2"/>
</dbReference>
<dbReference type="AlphaFoldDB" id="A0A6A3CMD2"/>
<dbReference type="GO" id="GO:0004672">
    <property type="term" value="F:protein kinase activity"/>
    <property type="evidence" value="ECO:0007669"/>
    <property type="project" value="InterPro"/>
</dbReference>
<name>A0A6A3CMD2_HIBSY</name>
<sequence>MFGLVVVILALLNFHGGVRGLNSEGYALISFKQSIYEDPEGSLSNWNSSDDNPCSWNGVTCKEQRVDSISIPKKKLHGFLPSSLGSLSDLRHVNLRNNKFFGVLPVDLLEAQGFQSLVLYGNSLSGSLPKDIGKLKYIQTLALSDNFFNGSLPSSIVQFKRLKTLDLSKNNFTGSLPDGFGTGLVSLEKLDLSFNKFIGTIPSDLGNLSSLQGTVDLSHNLFAGLIPASLGNLPERTNCISREPWALWPPFEEPLFLGYPGASSPFLPNNYPPGMSDDNDGRYERRRGLGKGAVIAIIVSDVIGISLVGLLFSFCYSRICPCSKNKDDHNYGFEKGRKGKECFCFRKDESETLSENIEQYDLVPLDTQVEFELDELLKASAFVLGKSGIGIVYKVMLEDGLSLAVRRFGEGGSQRFKEFQTEVEAIGKLRHQNIVTLRAYYWSVDEKLLIYDYMSNGSLATALHGKAGVASFTPLSWSVRLKLRNMEAHISDFGLGRLANIAGGSPTTQSNRMPSDKPQERLQKSASSEANPIYSSNLGSYYQAPEALKVVKPSQKWDVYSYGVILLEMITGRSPIVNVGTEEMDLVQWILLRKTAIG</sequence>
<keyword evidence="8 11" id="KW-0472">Membrane</keyword>
<dbReference type="PANTHER" id="PTHR48007:SF83">
    <property type="entry name" value="PROTEIN KINASE DOMAIN-CONTAINING PROTEIN"/>
    <property type="match status" value="1"/>
</dbReference>
<dbReference type="InterPro" id="IPR025875">
    <property type="entry name" value="Leu-rich_rpt_4"/>
</dbReference>
<proteinExistence type="inferred from homology"/>
<keyword evidence="5 12" id="KW-0732">Signal</keyword>
<dbReference type="Gene3D" id="1.10.510.10">
    <property type="entry name" value="Transferase(Phosphotransferase) domain 1"/>
    <property type="match status" value="1"/>
</dbReference>
<dbReference type="SMART" id="SM00220">
    <property type="entry name" value="S_TKc"/>
    <property type="match status" value="1"/>
</dbReference>
<comment type="similarity">
    <text evidence="2">Belongs to the RLP family.</text>
</comment>
<evidence type="ECO:0000256" key="6">
    <source>
        <dbReference type="ARBA" id="ARBA00022737"/>
    </source>
</evidence>
<dbReference type="Pfam" id="PF08263">
    <property type="entry name" value="LRRNT_2"/>
    <property type="match status" value="1"/>
</dbReference>
<evidence type="ECO:0000313" key="14">
    <source>
        <dbReference type="EMBL" id="KAE8730283.1"/>
    </source>
</evidence>
<evidence type="ECO:0000256" key="1">
    <source>
        <dbReference type="ARBA" id="ARBA00004479"/>
    </source>
</evidence>
<dbReference type="FunFam" id="3.80.10.10:FF:000275">
    <property type="entry name" value="Leucine-rich repeat receptor-like protein kinase"/>
    <property type="match status" value="1"/>
</dbReference>
<feature type="chain" id="PRO_5025604690" evidence="12">
    <location>
        <begin position="21"/>
        <end position="598"/>
    </location>
</feature>
<evidence type="ECO:0000256" key="5">
    <source>
        <dbReference type="ARBA" id="ARBA00022729"/>
    </source>
</evidence>
<evidence type="ECO:0000256" key="8">
    <source>
        <dbReference type="ARBA" id="ARBA00023136"/>
    </source>
</evidence>
<evidence type="ECO:0000256" key="7">
    <source>
        <dbReference type="ARBA" id="ARBA00022989"/>
    </source>
</evidence>
<dbReference type="SUPFAM" id="SSF56112">
    <property type="entry name" value="Protein kinase-like (PK-like)"/>
    <property type="match status" value="1"/>
</dbReference>
<dbReference type="PROSITE" id="PS50011">
    <property type="entry name" value="PROTEIN_KINASE_DOM"/>
    <property type="match status" value="1"/>
</dbReference>
<dbReference type="Gene3D" id="3.30.200.20">
    <property type="entry name" value="Phosphorylase Kinase, domain 1"/>
    <property type="match status" value="1"/>
</dbReference>
<dbReference type="Pfam" id="PF00560">
    <property type="entry name" value="LRR_1"/>
    <property type="match status" value="2"/>
</dbReference>
<organism evidence="14 15">
    <name type="scientific">Hibiscus syriacus</name>
    <name type="common">Rose of Sharon</name>
    <dbReference type="NCBI Taxonomy" id="106335"/>
    <lineage>
        <taxon>Eukaryota</taxon>
        <taxon>Viridiplantae</taxon>
        <taxon>Streptophyta</taxon>
        <taxon>Embryophyta</taxon>
        <taxon>Tracheophyta</taxon>
        <taxon>Spermatophyta</taxon>
        <taxon>Magnoliopsida</taxon>
        <taxon>eudicotyledons</taxon>
        <taxon>Gunneridae</taxon>
        <taxon>Pentapetalae</taxon>
        <taxon>rosids</taxon>
        <taxon>malvids</taxon>
        <taxon>Malvales</taxon>
        <taxon>Malvaceae</taxon>
        <taxon>Malvoideae</taxon>
        <taxon>Hibiscus</taxon>
    </lineage>
</organism>
<reference evidence="14" key="1">
    <citation type="submission" date="2019-09" db="EMBL/GenBank/DDBJ databases">
        <title>Draft genome information of white flower Hibiscus syriacus.</title>
        <authorList>
            <person name="Kim Y.-M."/>
        </authorList>
    </citation>
    <scope>NUCLEOTIDE SEQUENCE [LARGE SCALE GENOMIC DNA]</scope>
    <source>
        <strain evidence="14">YM2019G1</strain>
    </source>
</reference>
<keyword evidence="7 11" id="KW-1133">Transmembrane helix</keyword>
<keyword evidence="4 11" id="KW-0812">Transmembrane</keyword>
<dbReference type="GO" id="GO:0005524">
    <property type="term" value="F:ATP binding"/>
    <property type="evidence" value="ECO:0007669"/>
    <property type="project" value="InterPro"/>
</dbReference>
<dbReference type="InterPro" id="IPR032675">
    <property type="entry name" value="LRR_dom_sf"/>
</dbReference>
<feature type="transmembrane region" description="Helical" evidence="11">
    <location>
        <begin position="293"/>
        <end position="316"/>
    </location>
</feature>
<evidence type="ECO:0000256" key="10">
    <source>
        <dbReference type="SAM" id="MobiDB-lite"/>
    </source>
</evidence>
<keyword evidence="9" id="KW-0325">Glycoprotein</keyword>
<keyword evidence="15" id="KW-1185">Reference proteome</keyword>